<name>A0A1F7ZX58_9EURO</name>
<evidence type="ECO:0000313" key="2">
    <source>
        <dbReference type="Proteomes" id="UP000179179"/>
    </source>
</evidence>
<protein>
    <submittedName>
        <fullName evidence="1">Uncharacterized protein</fullName>
    </submittedName>
</protein>
<comment type="caution">
    <text evidence="1">The sequence shown here is derived from an EMBL/GenBank/DDBJ whole genome shotgun (WGS) entry which is preliminary data.</text>
</comment>
<reference evidence="1 2" key="1">
    <citation type="journal article" date="2016" name="Genome Biol. Evol.">
        <title>Draft genome sequence of an aflatoxigenic Aspergillus species, A. bombycis.</title>
        <authorList>
            <person name="Moore G.G."/>
            <person name="Mack B.M."/>
            <person name="Beltz S.B."/>
            <person name="Gilbert M.K."/>
        </authorList>
    </citation>
    <scope>NUCLEOTIDE SEQUENCE [LARGE SCALE GENOMIC DNA]</scope>
    <source>
        <strain evidence="2">NRRL 26010</strain>
    </source>
</reference>
<dbReference type="Proteomes" id="UP000179179">
    <property type="component" value="Unassembled WGS sequence"/>
</dbReference>
<proteinExistence type="predicted"/>
<dbReference type="RefSeq" id="XP_022387779.1">
    <property type="nucleotide sequence ID" value="XM_022534398.1"/>
</dbReference>
<dbReference type="GeneID" id="34450659"/>
<evidence type="ECO:0000313" key="1">
    <source>
        <dbReference type="EMBL" id="OGM44062.1"/>
    </source>
</evidence>
<dbReference type="EMBL" id="LYCR01000060">
    <property type="protein sequence ID" value="OGM44062.1"/>
    <property type="molecule type" value="Genomic_DNA"/>
</dbReference>
<accession>A0A1F7ZX58</accession>
<organism evidence="1 2">
    <name type="scientific">Aspergillus bombycis</name>
    <dbReference type="NCBI Taxonomy" id="109264"/>
    <lineage>
        <taxon>Eukaryota</taxon>
        <taxon>Fungi</taxon>
        <taxon>Dikarya</taxon>
        <taxon>Ascomycota</taxon>
        <taxon>Pezizomycotina</taxon>
        <taxon>Eurotiomycetes</taxon>
        <taxon>Eurotiomycetidae</taxon>
        <taxon>Eurotiales</taxon>
        <taxon>Aspergillaceae</taxon>
        <taxon>Aspergillus</taxon>
    </lineage>
</organism>
<gene>
    <name evidence="1" type="ORF">ABOM_007269</name>
</gene>
<keyword evidence="2" id="KW-1185">Reference proteome</keyword>
<dbReference type="AlphaFoldDB" id="A0A1F7ZX58"/>
<sequence>MSQNEDLSFKPLDDWTFMTERELDRGGVEVLERDKLTGKYHSRMSTLDYKLDVHNHQRARHLGDSTAPRLFPINLLVGRIQEPQRYIRV</sequence>